<dbReference type="OrthoDB" id="7019622at2"/>
<evidence type="ECO:0000313" key="2">
    <source>
        <dbReference type="EMBL" id="TFZ03632.1"/>
    </source>
</evidence>
<evidence type="ECO:0000256" key="1">
    <source>
        <dbReference type="SAM" id="SignalP"/>
    </source>
</evidence>
<reference evidence="2 3" key="1">
    <citation type="submission" date="2019-03" db="EMBL/GenBank/DDBJ databases">
        <title>Ramlibacter sp. 18x22-1, whole genome shotgun sequence.</title>
        <authorList>
            <person name="Zhang X."/>
            <person name="Feng G."/>
            <person name="Zhu H."/>
        </authorList>
    </citation>
    <scope>NUCLEOTIDE SEQUENCE [LARGE SCALE GENOMIC DNA]</scope>
    <source>
        <strain evidence="2 3">18x22-1</strain>
    </source>
</reference>
<evidence type="ECO:0000313" key="3">
    <source>
        <dbReference type="Proteomes" id="UP000297839"/>
    </source>
</evidence>
<keyword evidence="3" id="KW-1185">Reference proteome</keyword>
<gene>
    <name evidence="2" type="ORF">EZ216_08175</name>
</gene>
<dbReference type="AlphaFoldDB" id="A0A4Z0BY73"/>
<feature type="signal peptide" evidence="1">
    <location>
        <begin position="1"/>
        <end position="19"/>
    </location>
</feature>
<feature type="chain" id="PRO_5021400061" evidence="1">
    <location>
        <begin position="20"/>
        <end position="127"/>
    </location>
</feature>
<dbReference type="Proteomes" id="UP000297839">
    <property type="component" value="Unassembled WGS sequence"/>
</dbReference>
<protein>
    <submittedName>
        <fullName evidence="2">Uncharacterized protein</fullName>
    </submittedName>
</protein>
<sequence length="127" mass="13588">MNRWIPALLLATAALAAQAQTVIRNAPADVKPGRLAITTPPEATLDGQPARLSPGARIRDTNNMLVLSGSLAGQTVPVVYRPDGMGNVHEVWLLTEDEYTQLGGTDGDGQGGARFAELLNMLWRARK</sequence>
<accession>A0A4Z0BY73</accession>
<dbReference type="EMBL" id="SMLK01000002">
    <property type="protein sequence ID" value="TFZ03632.1"/>
    <property type="molecule type" value="Genomic_DNA"/>
</dbReference>
<comment type="caution">
    <text evidence="2">The sequence shown here is derived from an EMBL/GenBank/DDBJ whole genome shotgun (WGS) entry which is preliminary data.</text>
</comment>
<dbReference type="RefSeq" id="WP_135249257.1">
    <property type="nucleotide sequence ID" value="NZ_SMLK01000002.1"/>
</dbReference>
<organism evidence="2 3">
    <name type="scientific">Ramlibacter humi</name>
    <dbReference type="NCBI Taxonomy" id="2530451"/>
    <lineage>
        <taxon>Bacteria</taxon>
        <taxon>Pseudomonadati</taxon>
        <taxon>Pseudomonadota</taxon>
        <taxon>Betaproteobacteria</taxon>
        <taxon>Burkholderiales</taxon>
        <taxon>Comamonadaceae</taxon>
        <taxon>Ramlibacter</taxon>
    </lineage>
</organism>
<proteinExistence type="predicted"/>
<keyword evidence="1" id="KW-0732">Signal</keyword>
<name>A0A4Z0BY73_9BURK</name>